<feature type="region of interest" description="Disordered" evidence="1">
    <location>
        <begin position="1"/>
        <end position="34"/>
    </location>
</feature>
<dbReference type="Proteomes" id="UP000008021">
    <property type="component" value="Chromosome 10"/>
</dbReference>
<name>A0A0E0EVU7_9ORYZ</name>
<keyword evidence="3" id="KW-1185">Reference proteome</keyword>
<proteinExistence type="predicted"/>
<reference evidence="2" key="1">
    <citation type="submission" date="2015-04" db="UniProtKB">
        <authorList>
            <consortium name="EnsemblPlants"/>
        </authorList>
    </citation>
    <scope>IDENTIFICATION</scope>
</reference>
<sequence>MDEKLDGTAGFGMARGSGSEDGSRRYKLGRRTPHGDAKLEAAAAVELFRGGHGGLLHYSDRRPRRRQP</sequence>
<evidence type="ECO:0000313" key="3">
    <source>
        <dbReference type="Proteomes" id="UP000008021"/>
    </source>
</evidence>
<organism evidence="2">
    <name type="scientific">Oryza meridionalis</name>
    <dbReference type="NCBI Taxonomy" id="40149"/>
    <lineage>
        <taxon>Eukaryota</taxon>
        <taxon>Viridiplantae</taxon>
        <taxon>Streptophyta</taxon>
        <taxon>Embryophyta</taxon>
        <taxon>Tracheophyta</taxon>
        <taxon>Spermatophyta</taxon>
        <taxon>Magnoliopsida</taxon>
        <taxon>Liliopsida</taxon>
        <taxon>Poales</taxon>
        <taxon>Poaceae</taxon>
        <taxon>BOP clade</taxon>
        <taxon>Oryzoideae</taxon>
        <taxon>Oryzeae</taxon>
        <taxon>Oryzinae</taxon>
        <taxon>Oryza</taxon>
    </lineage>
</organism>
<dbReference type="AlphaFoldDB" id="A0A0E0EVU7"/>
<dbReference type="Gramene" id="OMERI10G02030.1">
    <property type="protein sequence ID" value="OMERI10G02030.1"/>
    <property type="gene ID" value="OMERI10G02030"/>
</dbReference>
<dbReference type="EnsemblPlants" id="OMERI10G02030.1">
    <property type="protein sequence ID" value="OMERI10G02030.1"/>
    <property type="gene ID" value="OMERI10G02030"/>
</dbReference>
<evidence type="ECO:0000313" key="2">
    <source>
        <dbReference type="EnsemblPlants" id="OMERI10G02030.1"/>
    </source>
</evidence>
<evidence type="ECO:0000256" key="1">
    <source>
        <dbReference type="SAM" id="MobiDB-lite"/>
    </source>
</evidence>
<accession>A0A0E0EVU7</accession>
<reference evidence="2" key="2">
    <citation type="submission" date="2018-05" db="EMBL/GenBank/DDBJ databases">
        <title>OmerRS3 (Oryza meridionalis Reference Sequence Version 3).</title>
        <authorList>
            <person name="Zhang J."/>
            <person name="Kudrna D."/>
            <person name="Lee S."/>
            <person name="Talag J."/>
            <person name="Welchert J."/>
            <person name="Wing R.A."/>
        </authorList>
    </citation>
    <scope>NUCLEOTIDE SEQUENCE [LARGE SCALE GENOMIC DNA]</scope>
    <source>
        <strain evidence="2">cv. OR44</strain>
    </source>
</reference>
<protein>
    <submittedName>
        <fullName evidence="2">Uncharacterized protein</fullName>
    </submittedName>
</protein>
<dbReference type="HOGENOM" id="CLU_2798250_0_0_1"/>